<keyword evidence="2" id="KW-1185">Reference proteome</keyword>
<evidence type="ECO:0000313" key="2">
    <source>
        <dbReference type="Proteomes" id="UP000030103"/>
    </source>
</evidence>
<accession>A0A0A2E7K6</accession>
<sequence length="73" mass="8848">MQYRYYKNSKQYHKYALSNSILQNYFVLKVLVLLHNLLKNDITAFPHGITIVYPYKHKKSDRKNRSLFINKNN</sequence>
<protein>
    <submittedName>
        <fullName evidence="1">Uncharacterized protein</fullName>
    </submittedName>
</protein>
<dbReference type="EMBL" id="JRFA01000023">
    <property type="protein sequence ID" value="KGN73410.1"/>
    <property type="molecule type" value="Genomic_DNA"/>
</dbReference>
<dbReference type="AlphaFoldDB" id="A0A0A2E7K6"/>
<name>A0A0A2E7K6_9PORP</name>
<gene>
    <name evidence="1" type="ORF">HQ47_08085</name>
</gene>
<dbReference type="STRING" id="28115.HQ47_08085"/>
<proteinExistence type="predicted"/>
<organism evidence="1 2">
    <name type="scientific">Porphyromonas macacae</name>
    <dbReference type="NCBI Taxonomy" id="28115"/>
    <lineage>
        <taxon>Bacteria</taxon>
        <taxon>Pseudomonadati</taxon>
        <taxon>Bacteroidota</taxon>
        <taxon>Bacteroidia</taxon>
        <taxon>Bacteroidales</taxon>
        <taxon>Porphyromonadaceae</taxon>
        <taxon>Porphyromonas</taxon>
    </lineage>
</organism>
<evidence type="ECO:0000313" key="1">
    <source>
        <dbReference type="EMBL" id="KGN73410.1"/>
    </source>
</evidence>
<reference evidence="1 2" key="1">
    <citation type="submission" date="2014-09" db="EMBL/GenBank/DDBJ databases">
        <title>Draft Genome Sequence of Porphyromonas macacae COT-192_OH2859.</title>
        <authorList>
            <person name="Wallis C."/>
            <person name="Deusch O."/>
            <person name="O'Flynn C."/>
            <person name="Davis I."/>
            <person name="Horsfall A."/>
            <person name="Kirkwood N."/>
            <person name="Harris S."/>
            <person name="Eisen J.A."/>
            <person name="Coil D.A."/>
            <person name="Darling A.E."/>
            <person name="Jospin G."/>
            <person name="Alexiev A."/>
        </authorList>
    </citation>
    <scope>NUCLEOTIDE SEQUENCE [LARGE SCALE GENOMIC DNA]</scope>
    <source>
        <strain evidence="2">COT-192 OH2859</strain>
    </source>
</reference>
<dbReference type="Proteomes" id="UP000030103">
    <property type="component" value="Unassembled WGS sequence"/>
</dbReference>
<comment type="caution">
    <text evidence="1">The sequence shown here is derived from an EMBL/GenBank/DDBJ whole genome shotgun (WGS) entry which is preliminary data.</text>
</comment>